<feature type="compositionally biased region" description="Low complexity" evidence="1">
    <location>
        <begin position="20"/>
        <end position="36"/>
    </location>
</feature>
<feature type="region of interest" description="Disordered" evidence="1">
    <location>
        <begin position="1"/>
        <end position="54"/>
    </location>
</feature>
<sequence>MGAKQSVENQTTSPQNNVVQSIQSSPSESSPSSSISVDVKLEATTSSKHSQAGDHLIINDMKFPVSAESV</sequence>
<reference evidence="2" key="1">
    <citation type="submission" date="2021-06" db="EMBL/GenBank/DDBJ databases">
        <title>Parelaphostrongylus tenuis whole genome reference sequence.</title>
        <authorList>
            <person name="Garwood T.J."/>
            <person name="Larsen P.A."/>
            <person name="Fountain-Jones N.M."/>
            <person name="Garbe J.R."/>
            <person name="Macchietto M.G."/>
            <person name="Kania S.A."/>
            <person name="Gerhold R.W."/>
            <person name="Richards J.E."/>
            <person name="Wolf T.M."/>
        </authorList>
    </citation>
    <scope>NUCLEOTIDE SEQUENCE</scope>
    <source>
        <strain evidence="2">MNPRO001-30</strain>
        <tissue evidence="2">Meninges</tissue>
    </source>
</reference>
<comment type="caution">
    <text evidence="2">The sequence shown here is derived from an EMBL/GenBank/DDBJ whole genome shotgun (WGS) entry which is preliminary data.</text>
</comment>
<accession>A0AAD5MXE6</accession>
<name>A0AAD5MXE6_PARTN</name>
<protein>
    <submittedName>
        <fullName evidence="2">Uncharacterized protein</fullName>
    </submittedName>
</protein>
<dbReference type="EMBL" id="JAHQIW010003111">
    <property type="protein sequence ID" value="KAJ1357351.1"/>
    <property type="molecule type" value="Genomic_DNA"/>
</dbReference>
<proteinExistence type="predicted"/>
<evidence type="ECO:0000313" key="2">
    <source>
        <dbReference type="EMBL" id="KAJ1357351.1"/>
    </source>
</evidence>
<evidence type="ECO:0000256" key="1">
    <source>
        <dbReference type="SAM" id="MobiDB-lite"/>
    </source>
</evidence>
<evidence type="ECO:0000313" key="3">
    <source>
        <dbReference type="Proteomes" id="UP001196413"/>
    </source>
</evidence>
<keyword evidence="3" id="KW-1185">Reference proteome</keyword>
<organism evidence="2 3">
    <name type="scientific">Parelaphostrongylus tenuis</name>
    <name type="common">Meningeal worm</name>
    <dbReference type="NCBI Taxonomy" id="148309"/>
    <lineage>
        <taxon>Eukaryota</taxon>
        <taxon>Metazoa</taxon>
        <taxon>Ecdysozoa</taxon>
        <taxon>Nematoda</taxon>
        <taxon>Chromadorea</taxon>
        <taxon>Rhabditida</taxon>
        <taxon>Rhabditina</taxon>
        <taxon>Rhabditomorpha</taxon>
        <taxon>Strongyloidea</taxon>
        <taxon>Metastrongylidae</taxon>
        <taxon>Parelaphostrongylus</taxon>
    </lineage>
</organism>
<feature type="compositionally biased region" description="Polar residues" evidence="1">
    <location>
        <begin position="1"/>
        <end position="19"/>
    </location>
</feature>
<dbReference type="Proteomes" id="UP001196413">
    <property type="component" value="Unassembled WGS sequence"/>
</dbReference>
<dbReference type="AlphaFoldDB" id="A0AAD5MXE6"/>
<gene>
    <name evidence="2" type="ORF">KIN20_015484</name>
</gene>